<protein>
    <submittedName>
        <fullName evidence="2">Uncharacterized protein</fullName>
    </submittedName>
</protein>
<gene>
    <name evidence="2" type="ORF">SKAU_G00198760</name>
</gene>
<dbReference type="Proteomes" id="UP001152622">
    <property type="component" value="Chromosome 6"/>
</dbReference>
<dbReference type="AlphaFoldDB" id="A0A9Q1IVW7"/>
<proteinExistence type="predicted"/>
<name>A0A9Q1IVW7_SYNKA</name>
<accession>A0A9Q1IVW7</accession>
<keyword evidence="3" id="KW-1185">Reference proteome</keyword>
<reference evidence="2" key="1">
    <citation type="journal article" date="2023" name="Science">
        <title>Genome structures resolve the early diversification of teleost fishes.</title>
        <authorList>
            <person name="Parey E."/>
            <person name="Louis A."/>
            <person name="Montfort J."/>
            <person name="Bouchez O."/>
            <person name="Roques C."/>
            <person name="Iampietro C."/>
            <person name="Lluch J."/>
            <person name="Castinel A."/>
            <person name="Donnadieu C."/>
            <person name="Desvignes T."/>
            <person name="Floi Bucao C."/>
            <person name="Jouanno E."/>
            <person name="Wen M."/>
            <person name="Mejri S."/>
            <person name="Dirks R."/>
            <person name="Jansen H."/>
            <person name="Henkel C."/>
            <person name="Chen W.J."/>
            <person name="Zahm M."/>
            <person name="Cabau C."/>
            <person name="Klopp C."/>
            <person name="Thompson A.W."/>
            <person name="Robinson-Rechavi M."/>
            <person name="Braasch I."/>
            <person name="Lecointre G."/>
            <person name="Bobe J."/>
            <person name="Postlethwait J.H."/>
            <person name="Berthelot C."/>
            <person name="Roest Crollius H."/>
            <person name="Guiguen Y."/>
        </authorList>
    </citation>
    <scope>NUCLEOTIDE SEQUENCE</scope>
    <source>
        <strain evidence="2">WJC10195</strain>
    </source>
</reference>
<comment type="caution">
    <text evidence="2">The sequence shown here is derived from an EMBL/GenBank/DDBJ whole genome shotgun (WGS) entry which is preliminary data.</text>
</comment>
<dbReference type="EMBL" id="JAINUF010000006">
    <property type="protein sequence ID" value="KAJ8357082.1"/>
    <property type="molecule type" value="Genomic_DNA"/>
</dbReference>
<evidence type="ECO:0000256" key="1">
    <source>
        <dbReference type="SAM" id="MobiDB-lite"/>
    </source>
</evidence>
<feature type="region of interest" description="Disordered" evidence="1">
    <location>
        <begin position="48"/>
        <end position="69"/>
    </location>
</feature>
<evidence type="ECO:0000313" key="2">
    <source>
        <dbReference type="EMBL" id="KAJ8357082.1"/>
    </source>
</evidence>
<organism evidence="2 3">
    <name type="scientific">Synaphobranchus kaupii</name>
    <name type="common">Kaup's arrowtooth eel</name>
    <dbReference type="NCBI Taxonomy" id="118154"/>
    <lineage>
        <taxon>Eukaryota</taxon>
        <taxon>Metazoa</taxon>
        <taxon>Chordata</taxon>
        <taxon>Craniata</taxon>
        <taxon>Vertebrata</taxon>
        <taxon>Euteleostomi</taxon>
        <taxon>Actinopterygii</taxon>
        <taxon>Neopterygii</taxon>
        <taxon>Teleostei</taxon>
        <taxon>Anguilliformes</taxon>
        <taxon>Synaphobranchidae</taxon>
        <taxon>Synaphobranchus</taxon>
    </lineage>
</organism>
<sequence length="95" mass="10351">MTGISINSLKTSTVSVAIRTGSVRERDNKKVQVVHRLYLSGRRWDLGGGPANPRKTRAPRSVAAVTDADGRRRQRVVAFPPLHEHRGGVGLGLDI</sequence>
<evidence type="ECO:0000313" key="3">
    <source>
        <dbReference type="Proteomes" id="UP001152622"/>
    </source>
</evidence>